<dbReference type="EMBL" id="CAKXAJ010023509">
    <property type="protein sequence ID" value="CAH2227853.1"/>
    <property type="molecule type" value="Genomic_DNA"/>
</dbReference>
<organism evidence="2 3">
    <name type="scientific">Pararge aegeria aegeria</name>
    <dbReference type="NCBI Taxonomy" id="348720"/>
    <lineage>
        <taxon>Eukaryota</taxon>
        <taxon>Metazoa</taxon>
        <taxon>Ecdysozoa</taxon>
        <taxon>Arthropoda</taxon>
        <taxon>Hexapoda</taxon>
        <taxon>Insecta</taxon>
        <taxon>Pterygota</taxon>
        <taxon>Neoptera</taxon>
        <taxon>Endopterygota</taxon>
        <taxon>Lepidoptera</taxon>
        <taxon>Glossata</taxon>
        <taxon>Ditrysia</taxon>
        <taxon>Papilionoidea</taxon>
        <taxon>Nymphalidae</taxon>
        <taxon>Satyrinae</taxon>
        <taxon>Satyrini</taxon>
        <taxon>Parargina</taxon>
        <taxon>Pararge</taxon>
    </lineage>
</organism>
<keyword evidence="3" id="KW-1185">Reference proteome</keyword>
<name>A0A8S4R1G0_9NEOP</name>
<dbReference type="Proteomes" id="UP000838756">
    <property type="component" value="Unassembled WGS sequence"/>
</dbReference>
<evidence type="ECO:0000313" key="3">
    <source>
        <dbReference type="Proteomes" id="UP000838756"/>
    </source>
</evidence>
<gene>
    <name evidence="2" type="primary">jg5169</name>
    <name evidence="2" type="ORF">PAEG_LOCUS8097</name>
</gene>
<reference evidence="2" key="1">
    <citation type="submission" date="2022-03" db="EMBL/GenBank/DDBJ databases">
        <authorList>
            <person name="Lindestad O."/>
        </authorList>
    </citation>
    <scope>NUCLEOTIDE SEQUENCE</scope>
</reference>
<feature type="compositionally biased region" description="Acidic residues" evidence="1">
    <location>
        <begin position="72"/>
        <end position="97"/>
    </location>
</feature>
<comment type="caution">
    <text evidence="2">The sequence shown here is derived from an EMBL/GenBank/DDBJ whole genome shotgun (WGS) entry which is preliminary data.</text>
</comment>
<proteinExistence type="predicted"/>
<accession>A0A8S4R1G0</accession>
<evidence type="ECO:0000313" key="2">
    <source>
        <dbReference type="EMBL" id="CAH2227853.1"/>
    </source>
</evidence>
<feature type="region of interest" description="Disordered" evidence="1">
    <location>
        <begin position="25"/>
        <end position="112"/>
    </location>
</feature>
<evidence type="ECO:0000256" key="1">
    <source>
        <dbReference type="SAM" id="MobiDB-lite"/>
    </source>
</evidence>
<protein>
    <submittedName>
        <fullName evidence="2">Jg5169 protein</fullName>
    </submittedName>
</protein>
<feature type="compositionally biased region" description="Polar residues" evidence="1">
    <location>
        <begin position="167"/>
        <end position="179"/>
    </location>
</feature>
<dbReference type="AlphaFoldDB" id="A0A8S4R1G0"/>
<feature type="region of interest" description="Disordered" evidence="1">
    <location>
        <begin position="167"/>
        <end position="201"/>
    </location>
</feature>
<sequence length="201" mass="22364">MTVRLNFEIPYTEDADEEYIVPEVEDSYKPHLLPGLEHPEQTEPANSSEGPFTDLSDTESTSSIWKGSITPLEEEQEEEEEEEEEEEVEEEEEEEEYTLSHSSISDEDIDIDGIMHNPGIGVYIIQFPPSPVPSRWCPSLSPIFEDDTPCLSTSPADSASRSISIKLSTASVSPMSNISPLPDDSADMDEPQRDGGISRLQ</sequence>